<dbReference type="Proteomes" id="UP001341840">
    <property type="component" value="Unassembled WGS sequence"/>
</dbReference>
<dbReference type="InterPro" id="IPR031052">
    <property type="entry name" value="FHY3/FAR1"/>
</dbReference>
<dbReference type="PANTHER" id="PTHR31669:SF251">
    <property type="entry name" value="PROTEIN FAR1-RELATED SEQUENCE"/>
    <property type="match status" value="1"/>
</dbReference>
<protein>
    <recommendedName>
        <fullName evidence="1">Protein FAR1-RELATED SEQUENCE</fullName>
    </recommendedName>
</protein>
<keyword evidence="1" id="KW-0479">Metal-binding</keyword>
<evidence type="ECO:0000313" key="2">
    <source>
        <dbReference type="EMBL" id="MED6180081.1"/>
    </source>
</evidence>
<keyword evidence="1" id="KW-0539">Nucleus</keyword>
<keyword evidence="3" id="KW-1185">Reference proteome</keyword>
<comment type="similarity">
    <text evidence="1">Belongs to the FHY3/FAR1 family.</text>
</comment>
<dbReference type="PANTHER" id="PTHR31669">
    <property type="entry name" value="PROTEIN FAR1-RELATED SEQUENCE 10-RELATED"/>
    <property type="match status" value="1"/>
</dbReference>
<keyword evidence="1" id="KW-0862">Zinc</keyword>
<comment type="subcellular location">
    <subcellularLocation>
        <location evidence="1">Nucleus</location>
    </subcellularLocation>
</comment>
<comment type="function">
    <text evidence="1">Putative transcription activator involved in regulating light control of development.</text>
</comment>
<evidence type="ECO:0000256" key="1">
    <source>
        <dbReference type="RuleBase" id="RU367018"/>
    </source>
</evidence>
<accession>A0ABU6W3U5</accession>
<sequence length="207" mass="23620">MRSTQRSESMHTFYGGYLHTKTSLIQFVHEFDNVLGNKEQKELEDDAGDSKGVIQYVSSSMIEIQFQKDKIIKRKHTYIKSSHDVNRSDESMNILRGLRFHFYNVSQEFVSDIEEASILHSSLDDSLIKLYDYHASKLQSSVPSRQSSNASENQCAINVDLVLAPPQVSTKGRPSNKRLGAELDRSIMNATRRRKKDSTSVDFLVKL</sequence>
<dbReference type="EMBL" id="JASCZI010181257">
    <property type="protein sequence ID" value="MED6180081.1"/>
    <property type="molecule type" value="Genomic_DNA"/>
</dbReference>
<organism evidence="2 3">
    <name type="scientific">Stylosanthes scabra</name>
    <dbReference type="NCBI Taxonomy" id="79078"/>
    <lineage>
        <taxon>Eukaryota</taxon>
        <taxon>Viridiplantae</taxon>
        <taxon>Streptophyta</taxon>
        <taxon>Embryophyta</taxon>
        <taxon>Tracheophyta</taxon>
        <taxon>Spermatophyta</taxon>
        <taxon>Magnoliopsida</taxon>
        <taxon>eudicotyledons</taxon>
        <taxon>Gunneridae</taxon>
        <taxon>Pentapetalae</taxon>
        <taxon>rosids</taxon>
        <taxon>fabids</taxon>
        <taxon>Fabales</taxon>
        <taxon>Fabaceae</taxon>
        <taxon>Papilionoideae</taxon>
        <taxon>50 kb inversion clade</taxon>
        <taxon>dalbergioids sensu lato</taxon>
        <taxon>Dalbergieae</taxon>
        <taxon>Pterocarpus clade</taxon>
        <taxon>Stylosanthes</taxon>
    </lineage>
</organism>
<evidence type="ECO:0000313" key="3">
    <source>
        <dbReference type="Proteomes" id="UP001341840"/>
    </source>
</evidence>
<gene>
    <name evidence="2" type="ORF">PIB30_006893</name>
</gene>
<keyword evidence="1" id="KW-0863">Zinc-finger</keyword>
<comment type="caution">
    <text evidence="2">The sequence shown here is derived from an EMBL/GenBank/DDBJ whole genome shotgun (WGS) entry which is preliminary data.</text>
</comment>
<name>A0ABU6W3U5_9FABA</name>
<reference evidence="2 3" key="1">
    <citation type="journal article" date="2023" name="Plants (Basel)">
        <title>Bridging the Gap: Combining Genomics and Transcriptomics Approaches to Understand Stylosanthes scabra, an Orphan Legume from the Brazilian Caatinga.</title>
        <authorList>
            <person name="Ferreira-Neto J.R.C."/>
            <person name="da Silva M.D."/>
            <person name="Binneck E."/>
            <person name="de Melo N.F."/>
            <person name="da Silva R.H."/>
            <person name="de Melo A.L.T.M."/>
            <person name="Pandolfi V."/>
            <person name="Bustamante F.O."/>
            <person name="Brasileiro-Vidal A.C."/>
            <person name="Benko-Iseppon A.M."/>
        </authorList>
    </citation>
    <scope>NUCLEOTIDE SEQUENCE [LARGE SCALE GENOMIC DNA]</scope>
    <source>
        <tissue evidence="2">Leaves</tissue>
    </source>
</reference>
<proteinExistence type="inferred from homology"/>